<comment type="caution">
    <text evidence="1">The sequence shown here is derived from an EMBL/GenBank/DDBJ whole genome shotgun (WGS) entry which is preliminary data.</text>
</comment>
<sequence>MLSHKWPSSSEPSEPDDEEVATTIIDGAFPIEPVSLCVFRTSTRVPPLPTNLKERIAAIEQKVGNAGPSSRSISPAPGALPNAPTNAGALRDKIAKFEGKGGIPAPRSRFGMGAPPTAQAPQRSGELYGNRIPAPARSVSNGVYPASRAASPTGDTISPTDRRSFSLSSVMNDFDDRLGDYTPVSSPSYTSPVESPESVLSMPNSPELSPGAKSIDIRRGTSFQKALEIARNAEHAKLEPLDPAVISALRPPQLQDDNGEEVESPQSTPAIVVSTEVSPSTEAPESALDVTVSSQAIPIDEASPTVFTDTTESTPLNVQNVAQLKPEVAAPSVSDDKISMPVAPVIIEVTPLAVRKRRGTISRQNSDSIPSEHIPDVPPIPQIPTNVDHDAEKSTPPAIIVHDAATSKPITEDSENQENHFNSRNAALILDAISIDPQILIPPSLATGVSLTDVLNDYIVGEHTSEDEKRAAATTTPPPMVTSSTPSSPPARLAYDSPEISPAEIVESPPIPIAKPRAKATPEPLNFLSPPASGMLPSSTSASVAGGSSLNSLSTSLSSRPMSMIETSPSLVTRAMRMTPATSRGVPVFIPPPANTQPRKSDFVYFPPTPDPEESEFGEIPRGGANGSMHKASQSLSEGTAKGEDANKATTFTAVVHGKVREASTTLPSTRRYVAPSTPQMKRVQRQTIAEPPLSPGQGELAALLQEAMWLEDTLSKGELPAEIIQQKEMDERAELEVIEEENVEKVRPAKGEEDGLAEEQKGITQASTKSQDTRNEPTSGKLKHTFLIPLSKARSVHRSEGSTSSKAEEFPSRRMEQDVVRPKSAGVPDQSAGRVAKSSLPPSDVFQSQAEPSTAAAEVQPQRLEPSHTGGEYPSKSPKSSRFASFRRLGSLSRPSTMYGSSSSVRHSQSMSSEISSEDSQAVATPPEAHLEFGALKFLPANEDYGHGNRSTTSFHSLSSKKSGSNLGRAASFAEKMWSRARTKSSTSTVSLAPSEGTGEKILLINDKATYLCIVDEAPKLPAFGATAALELPTLPSVPVIVPPSPEKKSNLILDPPKRSTSLKRSTNLPPIPLEPVPPIPTIPISIHSRPQARNAEISLETSNDSLLPPGSGDSSRPTSWTSLSSAGSLGSLPSPLFDKEFFDSFPSVPGTTPMPDINTVANFPHRRDASFDSALLSSAIHLASSHKSAANPSTTTLHQQLPNYKDTPTAVSVALPRRSGESTR</sequence>
<gene>
    <name evidence="1" type="ORF">JR316_0003957</name>
</gene>
<dbReference type="EMBL" id="JAFIQS020000003">
    <property type="protein sequence ID" value="KAH9484475.1"/>
    <property type="molecule type" value="Genomic_DNA"/>
</dbReference>
<proteinExistence type="predicted"/>
<protein>
    <submittedName>
        <fullName evidence="1">Uncharacterized protein</fullName>
    </submittedName>
</protein>
<evidence type="ECO:0000313" key="1">
    <source>
        <dbReference type="EMBL" id="KAH9484475.1"/>
    </source>
</evidence>
<evidence type="ECO:0000313" key="2">
    <source>
        <dbReference type="Proteomes" id="UP000664032"/>
    </source>
</evidence>
<dbReference type="Proteomes" id="UP000664032">
    <property type="component" value="Unassembled WGS sequence"/>
</dbReference>
<name>A0ACB8HBE1_PSICU</name>
<keyword evidence="2" id="KW-1185">Reference proteome</keyword>
<reference evidence="1" key="1">
    <citation type="submission" date="2021-10" db="EMBL/GenBank/DDBJ databases">
        <title>Psilocybe cubensis genome.</title>
        <authorList>
            <person name="Mckernan K.J."/>
            <person name="Crawford S."/>
            <person name="Trippe A."/>
            <person name="Kane L.T."/>
            <person name="Mclaughlin S."/>
        </authorList>
    </citation>
    <scope>NUCLEOTIDE SEQUENCE</scope>
    <source>
        <strain evidence="1">MGC-MH-2018</strain>
    </source>
</reference>
<accession>A0ACB8HBE1</accession>
<organism evidence="1 2">
    <name type="scientific">Psilocybe cubensis</name>
    <name type="common">Psychedelic mushroom</name>
    <name type="synonym">Stropharia cubensis</name>
    <dbReference type="NCBI Taxonomy" id="181762"/>
    <lineage>
        <taxon>Eukaryota</taxon>
        <taxon>Fungi</taxon>
        <taxon>Dikarya</taxon>
        <taxon>Basidiomycota</taxon>
        <taxon>Agaricomycotina</taxon>
        <taxon>Agaricomycetes</taxon>
        <taxon>Agaricomycetidae</taxon>
        <taxon>Agaricales</taxon>
        <taxon>Agaricineae</taxon>
        <taxon>Strophariaceae</taxon>
        <taxon>Psilocybe</taxon>
    </lineage>
</organism>